<dbReference type="InterPro" id="IPR043519">
    <property type="entry name" value="NT_sf"/>
</dbReference>
<sequence>MSYPTPLLDQALATRRHRNEQQRLATLEQVFLWLNTKGKQYGINQAYIFGSVTRPHHFTQRSDVDVAVESVDREQFFTAMAQLSEAVERPVDLVELCKCPFAHRIRQQGIPWIQES</sequence>
<keyword evidence="3" id="KW-1185">Reference proteome</keyword>
<evidence type="ECO:0000313" key="3">
    <source>
        <dbReference type="Proteomes" id="UP001159387"/>
    </source>
</evidence>
<protein>
    <submittedName>
        <fullName evidence="2">Nucleotidyltransferase domain-containing protein</fullName>
    </submittedName>
</protein>
<organism evidence="2 3">
    <name type="scientific">Chrysosporum bergii ANA360D</name>
    <dbReference type="NCBI Taxonomy" id="617107"/>
    <lineage>
        <taxon>Bacteria</taxon>
        <taxon>Bacillati</taxon>
        <taxon>Cyanobacteriota</taxon>
        <taxon>Cyanophyceae</taxon>
        <taxon>Nostocales</taxon>
        <taxon>Nodulariaceae</taxon>
        <taxon>Chrysosporum</taxon>
    </lineage>
</organism>
<dbReference type="Gene3D" id="3.30.460.10">
    <property type="entry name" value="Beta Polymerase, domain 2"/>
    <property type="match status" value="1"/>
</dbReference>
<name>A0AA43GS49_9CYAN</name>
<accession>A0AA43GS49</accession>
<dbReference type="SUPFAM" id="SSF81301">
    <property type="entry name" value="Nucleotidyltransferase"/>
    <property type="match status" value="1"/>
</dbReference>
<dbReference type="Proteomes" id="UP001159387">
    <property type="component" value="Unassembled WGS sequence"/>
</dbReference>
<evidence type="ECO:0000259" key="1">
    <source>
        <dbReference type="Pfam" id="PF18765"/>
    </source>
</evidence>
<dbReference type="CDD" id="cd05403">
    <property type="entry name" value="NT_KNTase_like"/>
    <property type="match status" value="1"/>
</dbReference>
<comment type="caution">
    <text evidence="2">The sequence shown here is derived from an EMBL/GenBank/DDBJ whole genome shotgun (WGS) entry which is preliminary data.</text>
</comment>
<proteinExistence type="predicted"/>
<dbReference type="Pfam" id="PF18765">
    <property type="entry name" value="Polbeta"/>
    <property type="match status" value="1"/>
</dbReference>
<dbReference type="PIRSF" id="PIRSF020217">
    <property type="entry name" value="UCP020217"/>
    <property type="match status" value="1"/>
</dbReference>
<evidence type="ECO:0000313" key="2">
    <source>
        <dbReference type="EMBL" id="MDH6060743.1"/>
    </source>
</evidence>
<reference evidence="2 3" key="1">
    <citation type="journal article" date="2023" name="J. Phycol.">
        <title>Chrysosporum ovalisporum is synonymous with the true-branching cyanobacterium Umezakia natans (Nostocales/Aphanizomenonaceae).</title>
        <authorList>
            <person name="McGregor G.B."/>
            <person name="Sendall B.C."/>
            <person name="Niiyama Y."/>
            <person name="Tuji A."/>
            <person name="Willis A."/>
        </authorList>
    </citation>
    <scope>NUCLEOTIDE SEQUENCE [LARGE SCALE GENOMIC DNA]</scope>
    <source>
        <strain evidence="2 3">ANA360D</strain>
    </source>
</reference>
<feature type="domain" description="Polymerase beta nucleotidyltransferase" evidence="1">
    <location>
        <begin position="40"/>
        <end position="110"/>
    </location>
</feature>
<dbReference type="RefSeq" id="WP_280654736.1">
    <property type="nucleotide sequence ID" value="NZ_JANQDH010000063.1"/>
</dbReference>
<dbReference type="EMBL" id="JANQDH010000063">
    <property type="protein sequence ID" value="MDH6060743.1"/>
    <property type="molecule type" value="Genomic_DNA"/>
</dbReference>
<dbReference type="InterPro" id="IPR024700">
    <property type="entry name" value="UCP020217"/>
</dbReference>
<dbReference type="AlphaFoldDB" id="A0AA43GS49"/>
<dbReference type="InterPro" id="IPR041633">
    <property type="entry name" value="Polbeta"/>
</dbReference>
<gene>
    <name evidence="2" type="ORF">NWP17_09860</name>
</gene>